<dbReference type="PANTHER" id="PTHR22146">
    <property type="entry name" value="CAT EYE SYNDROME CRITICAL REGION PROTEIN 6"/>
    <property type="match status" value="1"/>
</dbReference>
<reference evidence="7" key="1">
    <citation type="submission" date="2018-04" db="EMBL/GenBank/DDBJ databases">
        <title>Transcriptome assembly of Sipha flava.</title>
        <authorList>
            <person name="Scully E.D."/>
            <person name="Geib S.M."/>
            <person name="Palmer N.A."/>
            <person name="Koch K."/>
            <person name="Bradshaw J."/>
            <person name="Heng-Moss T."/>
            <person name="Sarath G."/>
        </authorList>
    </citation>
    <scope>NUCLEOTIDE SEQUENCE</scope>
</reference>
<feature type="domain" description="Ciliary microtubule inner protein 2A-C-like" evidence="6">
    <location>
        <begin position="11"/>
        <end position="50"/>
    </location>
</feature>
<gene>
    <name evidence="9" type="primary">LOC112686534</name>
    <name evidence="7" type="ORF">g.20</name>
</gene>
<dbReference type="OrthoDB" id="2019884at2759"/>
<evidence type="ECO:0000256" key="4">
    <source>
        <dbReference type="ARBA" id="ARBA00023273"/>
    </source>
</evidence>
<sequence length="107" mass="12533">MASIRKILPPQPHYLTGYTGFVPGLKFHCGETYGRLTNTLFLDQRIKRSKKLVLLELGKPHEEWVSKEDKEALQNRCHDNKECRYTEDMVIGYTGHVPQYRFQDGHK</sequence>
<dbReference type="Pfam" id="PF10629">
    <property type="entry name" value="CMI2B-like"/>
    <property type="match status" value="1"/>
</dbReference>
<comment type="similarity">
    <text evidence="5">Belongs to the CIMIP2 family.</text>
</comment>
<comment type="subcellular location">
    <subcellularLocation>
        <location evidence="1">Cytoplasm</location>
        <location evidence="1">Cytoskeleton</location>
        <location evidence="1">Cilium axoneme</location>
    </subcellularLocation>
</comment>
<dbReference type="RefSeq" id="XP_025414662.1">
    <property type="nucleotide sequence ID" value="XM_025558877.1"/>
</dbReference>
<reference evidence="9" key="2">
    <citation type="submission" date="2025-04" db="UniProtKB">
        <authorList>
            <consortium name="RefSeq"/>
        </authorList>
    </citation>
    <scope>IDENTIFICATION</scope>
    <source>
        <tissue evidence="9">Whole body</tissue>
    </source>
</reference>
<dbReference type="EMBL" id="GGMS01001281">
    <property type="protein sequence ID" value="MBY70484.1"/>
    <property type="molecule type" value="Transcribed_RNA"/>
</dbReference>
<dbReference type="PANTHER" id="PTHR22146:SF17">
    <property type="entry name" value="PROTEIN FAM166B-LIKE PROTEIN"/>
    <property type="match status" value="1"/>
</dbReference>
<dbReference type="GO" id="GO:0015630">
    <property type="term" value="C:microtubule cytoskeleton"/>
    <property type="evidence" value="ECO:0007669"/>
    <property type="project" value="UniProtKB-ARBA"/>
</dbReference>
<evidence type="ECO:0000313" key="7">
    <source>
        <dbReference type="EMBL" id="MBY70484.1"/>
    </source>
</evidence>
<evidence type="ECO:0000313" key="9">
    <source>
        <dbReference type="RefSeq" id="XP_025414662.1"/>
    </source>
</evidence>
<dbReference type="Proteomes" id="UP000694846">
    <property type="component" value="Unplaced"/>
</dbReference>
<dbReference type="GO" id="GO:0005930">
    <property type="term" value="C:axoneme"/>
    <property type="evidence" value="ECO:0007669"/>
    <property type="project" value="UniProtKB-SubCell"/>
</dbReference>
<evidence type="ECO:0000256" key="1">
    <source>
        <dbReference type="ARBA" id="ARBA00004430"/>
    </source>
</evidence>
<evidence type="ECO:0000256" key="5">
    <source>
        <dbReference type="ARBA" id="ARBA00035661"/>
    </source>
</evidence>
<name>A0A2S2PYN6_9HEMI</name>
<keyword evidence="4" id="KW-0966">Cell projection</keyword>
<evidence type="ECO:0000259" key="6">
    <source>
        <dbReference type="Pfam" id="PF10629"/>
    </source>
</evidence>
<accession>A0A2S2PYN6</accession>
<dbReference type="InterPro" id="IPR018902">
    <property type="entry name" value="CMI2A-C-like_dom"/>
</dbReference>
<organism evidence="7">
    <name type="scientific">Sipha flava</name>
    <name type="common">yellow sugarcane aphid</name>
    <dbReference type="NCBI Taxonomy" id="143950"/>
    <lineage>
        <taxon>Eukaryota</taxon>
        <taxon>Metazoa</taxon>
        <taxon>Ecdysozoa</taxon>
        <taxon>Arthropoda</taxon>
        <taxon>Hexapoda</taxon>
        <taxon>Insecta</taxon>
        <taxon>Pterygota</taxon>
        <taxon>Neoptera</taxon>
        <taxon>Paraneoptera</taxon>
        <taxon>Hemiptera</taxon>
        <taxon>Sternorrhyncha</taxon>
        <taxon>Aphidomorpha</taxon>
        <taxon>Aphidoidea</taxon>
        <taxon>Aphididae</taxon>
        <taxon>Sipha</taxon>
    </lineage>
</organism>
<protein>
    <submittedName>
        <fullName evidence="9">Protein FAM166B-like</fullName>
    </submittedName>
</protein>
<keyword evidence="8" id="KW-1185">Reference proteome</keyword>
<dbReference type="GeneID" id="112686534"/>
<keyword evidence="3" id="KW-0206">Cytoskeleton</keyword>
<evidence type="ECO:0000256" key="3">
    <source>
        <dbReference type="ARBA" id="ARBA00023212"/>
    </source>
</evidence>
<keyword evidence="2" id="KW-0963">Cytoplasm</keyword>
<evidence type="ECO:0000313" key="8">
    <source>
        <dbReference type="Proteomes" id="UP000694846"/>
    </source>
</evidence>
<proteinExistence type="inferred from homology"/>
<dbReference type="AlphaFoldDB" id="A0A2S2PYN6"/>
<evidence type="ECO:0000256" key="2">
    <source>
        <dbReference type="ARBA" id="ARBA00022490"/>
    </source>
</evidence>